<evidence type="ECO:0000256" key="7">
    <source>
        <dbReference type="ARBA" id="ARBA00035815"/>
    </source>
</evidence>
<dbReference type="EC" id="2.1.1.77" evidence="8"/>
<dbReference type="SUPFAM" id="SSF53335">
    <property type="entry name" value="S-adenosyl-L-methionine-dependent methyltransferases"/>
    <property type="match status" value="1"/>
</dbReference>
<proteinExistence type="inferred from homology"/>
<evidence type="ECO:0000256" key="5">
    <source>
        <dbReference type="ARBA" id="ARBA00022679"/>
    </source>
</evidence>
<accession>A0A164QBF2</accession>
<dbReference type="OrthoDB" id="73890at2759"/>
<evidence type="ECO:0000313" key="9">
    <source>
        <dbReference type="EMBL" id="KZS07608.1"/>
    </source>
</evidence>
<comment type="subcellular location">
    <subcellularLocation>
        <location evidence="1">Cytoplasm</location>
    </subcellularLocation>
</comment>
<evidence type="ECO:0000256" key="6">
    <source>
        <dbReference type="ARBA" id="ARBA00022691"/>
    </source>
</evidence>
<keyword evidence="4 8" id="KW-0489">Methyltransferase</keyword>
<dbReference type="Proteomes" id="UP000076858">
    <property type="component" value="Unassembled WGS sequence"/>
</dbReference>
<dbReference type="Gene3D" id="3.40.50.150">
    <property type="entry name" value="Vaccinia Virus protein VP39"/>
    <property type="match status" value="1"/>
</dbReference>
<dbReference type="PROSITE" id="PS01279">
    <property type="entry name" value="PCMT"/>
    <property type="match status" value="1"/>
</dbReference>
<dbReference type="PANTHER" id="PTHR11579">
    <property type="entry name" value="PROTEIN-L-ISOASPARTATE O-METHYLTRANSFERASE"/>
    <property type="match status" value="1"/>
</dbReference>
<reference evidence="9 10" key="1">
    <citation type="submission" date="2016-03" db="EMBL/GenBank/DDBJ databases">
        <title>EvidentialGene: Evidence-directed Construction of Genes on Genomes.</title>
        <authorList>
            <person name="Gilbert D.G."/>
            <person name="Choi J.-H."/>
            <person name="Mockaitis K."/>
            <person name="Colbourne J."/>
            <person name="Pfrender M."/>
        </authorList>
    </citation>
    <scope>NUCLEOTIDE SEQUENCE [LARGE SCALE GENOMIC DNA]</scope>
    <source>
        <strain evidence="9 10">Xinb3</strain>
        <tissue evidence="9">Complete organism</tissue>
    </source>
</reference>
<dbReference type="GO" id="GO:0004719">
    <property type="term" value="F:protein-L-isoaspartate (D-aspartate) O-methyltransferase activity"/>
    <property type="evidence" value="ECO:0007669"/>
    <property type="project" value="UniProtKB-UniRule"/>
</dbReference>
<keyword evidence="5 8" id="KW-0808">Transferase</keyword>
<evidence type="ECO:0000256" key="8">
    <source>
        <dbReference type="RuleBase" id="RU003802"/>
    </source>
</evidence>
<dbReference type="AlphaFoldDB" id="A0A164QBF2"/>
<dbReference type="PANTHER" id="PTHR11579:SF0">
    <property type="entry name" value="PROTEIN-L-ISOASPARTATE(D-ASPARTATE) O-METHYLTRANSFERASE"/>
    <property type="match status" value="1"/>
</dbReference>
<name>A0A164QBF2_9CRUS</name>
<evidence type="ECO:0000256" key="2">
    <source>
        <dbReference type="ARBA" id="ARBA00005369"/>
    </source>
</evidence>
<dbReference type="GO" id="GO:0032259">
    <property type="term" value="P:methylation"/>
    <property type="evidence" value="ECO:0007669"/>
    <property type="project" value="UniProtKB-KW"/>
</dbReference>
<dbReference type="FunFam" id="3.40.50.150:FF:000027">
    <property type="entry name" value="Protein-L-isoaspartate O-methyltransferase"/>
    <property type="match status" value="1"/>
</dbReference>
<evidence type="ECO:0000256" key="4">
    <source>
        <dbReference type="ARBA" id="ARBA00022603"/>
    </source>
</evidence>
<dbReference type="STRING" id="35525.A0A164QBF2"/>
<evidence type="ECO:0000313" key="10">
    <source>
        <dbReference type="Proteomes" id="UP000076858"/>
    </source>
</evidence>
<dbReference type="EMBL" id="LRGB01002451">
    <property type="protein sequence ID" value="KZS07608.1"/>
    <property type="molecule type" value="Genomic_DNA"/>
</dbReference>
<evidence type="ECO:0000256" key="1">
    <source>
        <dbReference type="ARBA" id="ARBA00004496"/>
    </source>
</evidence>
<keyword evidence="3" id="KW-0963">Cytoplasm</keyword>
<dbReference type="NCBIfam" id="TIGR00080">
    <property type="entry name" value="pimt"/>
    <property type="match status" value="1"/>
</dbReference>
<dbReference type="CDD" id="cd02440">
    <property type="entry name" value="AdoMet_MTases"/>
    <property type="match status" value="1"/>
</dbReference>
<dbReference type="GO" id="GO:0005737">
    <property type="term" value="C:cytoplasm"/>
    <property type="evidence" value="ECO:0007669"/>
    <property type="project" value="UniProtKB-SubCell"/>
</dbReference>
<organism evidence="9 10">
    <name type="scientific">Daphnia magna</name>
    <dbReference type="NCBI Taxonomy" id="35525"/>
    <lineage>
        <taxon>Eukaryota</taxon>
        <taxon>Metazoa</taxon>
        <taxon>Ecdysozoa</taxon>
        <taxon>Arthropoda</taxon>
        <taxon>Crustacea</taxon>
        <taxon>Branchiopoda</taxon>
        <taxon>Diplostraca</taxon>
        <taxon>Cladocera</taxon>
        <taxon>Anomopoda</taxon>
        <taxon>Daphniidae</taxon>
        <taxon>Daphnia</taxon>
    </lineage>
</organism>
<keyword evidence="6 8" id="KW-0949">S-adenosyl-L-methionine</keyword>
<gene>
    <name evidence="9" type="ORF">APZ42_028695</name>
</gene>
<evidence type="ECO:0000256" key="3">
    <source>
        <dbReference type="ARBA" id="ARBA00022490"/>
    </source>
</evidence>
<keyword evidence="10" id="KW-1185">Reference proteome</keyword>
<dbReference type="InterPro" id="IPR029063">
    <property type="entry name" value="SAM-dependent_MTases_sf"/>
</dbReference>
<dbReference type="InterPro" id="IPR000682">
    <property type="entry name" value="PCMT"/>
</dbReference>
<comment type="caution">
    <text evidence="9">The sequence shown here is derived from an EMBL/GenBank/DDBJ whole genome shotgun (WGS) entry which is preliminary data.</text>
</comment>
<protein>
    <recommendedName>
        <fullName evidence="8">Protein-L-isoaspartate O-methyltransferase</fullName>
        <ecNumber evidence="8">2.1.1.77</ecNumber>
    </recommendedName>
</protein>
<sequence>MRLGNNRILVSAVSILTIWRGINHFSAMAWRSHGINNRDMVSHLKRNGVFHSYEVEEAMSQVDRKYYSEHNPYMDAPQGIGYGATISAPHMHGTVLEALKDHLINGTRALDVGSGSGYLTVCMALMMGEKGRVIGIDHIKGLVDLSLANVKKDKVGHSLLQSQRIKLLVGDGRLGYPEEGPFDAIHVGAASPSLPHALMNQLKYGGRLIVPIGPEGGNQTLEQIDRKEDGTFTHRTLMGVMYVPLTEKDQQWPY</sequence>
<comment type="catalytic activity">
    <reaction evidence="7">
        <text>[protein]-L-isoaspartate + S-adenosyl-L-methionine = [protein]-L-isoaspartate alpha-methyl ester + S-adenosyl-L-homocysteine</text>
        <dbReference type="Rhea" id="RHEA:12705"/>
        <dbReference type="Rhea" id="RHEA-COMP:12143"/>
        <dbReference type="Rhea" id="RHEA-COMP:12144"/>
        <dbReference type="ChEBI" id="CHEBI:57856"/>
        <dbReference type="ChEBI" id="CHEBI:59789"/>
        <dbReference type="ChEBI" id="CHEBI:90596"/>
        <dbReference type="ChEBI" id="CHEBI:90598"/>
        <dbReference type="EC" id="2.1.1.77"/>
    </reaction>
    <physiologicalReaction direction="left-to-right" evidence="7">
        <dbReference type="Rhea" id="RHEA:12706"/>
    </physiologicalReaction>
</comment>
<dbReference type="Pfam" id="PF01135">
    <property type="entry name" value="PCMT"/>
    <property type="match status" value="1"/>
</dbReference>
<comment type="similarity">
    <text evidence="2 8">Belongs to the methyltransferase superfamily. L-isoaspartyl/D-aspartyl protein methyltransferase family.</text>
</comment>